<dbReference type="Gene3D" id="3.40.50.1000">
    <property type="entry name" value="HAD superfamily/HAD-like"/>
    <property type="match status" value="1"/>
</dbReference>
<dbReference type="PaxDb" id="2903-EOD24782"/>
<protein>
    <submittedName>
        <fullName evidence="1">Uncharacterized protein</fullName>
    </submittedName>
</protein>
<keyword evidence="2" id="KW-1185">Reference proteome</keyword>
<evidence type="ECO:0000313" key="2">
    <source>
        <dbReference type="Proteomes" id="UP000013827"/>
    </source>
</evidence>
<reference evidence="2" key="1">
    <citation type="journal article" date="2013" name="Nature">
        <title>Pan genome of the phytoplankton Emiliania underpins its global distribution.</title>
        <authorList>
            <person name="Read B.A."/>
            <person name="Kegel J."/>
            <person name="Klute M.J."/>
            <person name="Kuo A."/>
            <person name="Lefebvre S.C."/>
            <person name="Maumus F."/>
            <person name="Mayer C."/>
            <person name="Miller J."/>
            <person name="Monier A."/>
            <person name="Salamov A."/>
            <person name="Young J."/>
            <person name="Aguilar M."/>
            <person name="Claverie J.M."/>
            <person name="Frickenhaus S."/>
            <person name="Gonzalez K."/>
            <person name="Herman E.K."/>
            <person name="Lin Y.C."/>
            <person name="Napier J."/>
            <person name="Ogata H."/>
            <person name="Sarno A.F."/>
            <person name="Shmutz J."/>
            <person name="Schroeder D."/>
            <person name="de Vargas C."/>
            <person name="Verret F."/>
            <person name="von Dassow P."/>
            <person name="Valentin K."/>
            <person name="Van de Peer Y."/>
            <person name="Wheeler G."/>
            <person name="Dacks J.B."/>
            <person name="Delwiche C.F."/>
            <person name="Dyhrman S.T."/>
            <person name="Glockner G."/>
            <person name="John U."/>
            <person name="Richards T."/>
            <person name="Worden A.Z."/>
            <person name="Zhang X."/>
            <person name="Grigoriev I.V."/>
            <person name="Allen A.E."/>
            <person name="Bidle K."/>
            <person name="Borodovsky M."/>
            <person name="Bowler C."/>
            <person name="Brownlee C."/>
            <person name="Cock J.M."/>
            <person name="Elias M."/>
            <person name="Gladyshev V.N."/>
            <person name="Groth M."/>
            <person name="Guda C."/>
            <person name="Hadaegh A."/>
            <person name="Iglesias-Rodriguez M.D."/>
            <person name="Jenkins J."/>
            <person name="Jones B.M."/>
            <person name="Lawson T."/>
            <person name="Leese F."/>
            <person name="Lindquist E."/>
            <person name="Lobanov A."/>
            <person name="Lomsadze A."/>
            <person name="Malik S.B."/>
            <person name="Marsh M.E."/>
            <person name="Mackinder L."/>
            <person name="Mock T."/>
            <person name="Mueller-Roeber B."/>
            <person name="Pagarete A."/>
            <person name="Parker M."/>
            <person name="Probert I."/>
            <person name="Quesneville H."/>
            <person name="Raines C."/>
            <person name="Rensing S.A."/>
            <person name="Riano-Pachon D.M."/>
            <person name="Richier S."/>
            <person name="Rokitta S."/>
            <person name="Shiraiwa Y."/>
            <person name="Soanes D.M."/>
            <person name="van der Giezen M."/>
            <person name="Wahlund T.M."/>
            <person name="Williams B."/>
            <person name="Wilson W."/>
            <person name="Wolfe G."/>
            <person name="Wurch L.L."/>
        </authorList>
    </citation>
    <scope>NUCLEOTIDE SEQUENCE</scope>
</reference>
<dbReference type="Proteomes" id="UP000013827">
    <property type="component" value="Unassembled WGS sequence"/>
</dbReference>
<dbReference type="KEGG" id="ehx:EMIHUDRAFT_254707"/>
<dbReference type="InterPro" id="IPR036412">
    <property type="entry name" value="HAD-like_sf"/>
</dbReference>
<dbReference type="HOGENOM" id="CLU_1506130_0_0_1"/>
<organism evidence="1 2">
    <name type="scientific">Emiliania huxleyi (strain CCMP1516)</name>
    <dbReference type="NCBI Taxonomy" id="280463"/>
    <lineage>
        <taxon>Eukaryota</taxon>
        <taxon>Haptista</taxon>
        <taxon>Haptophyta</taxon>
        <taxon>Prymnesiophyceae</taxon>
        <taxon>Isochrysidales</taxon>
        <taxon>Noelaerhabdaceae</taxon>
        <taxon>Emiliania</taxon>
    </lineage>
</organism>
<dbReference type="GeneID" id="17270329"/>
<dbReference type="EnsemblProtists" id="EOD24782">
    <property type="protein sequence ID" value="EOD24782"/>
    <property type="gene ID" value="EMIHUDRAFT_254707"/>
</dbReference>
<dbReference type="OMA" id="RIMHARG"/>
<accession>A0A0D3JMP7</accession>
<dbReference type="SUPFAM" id="SSF56784">
    <property type="entry name" value="HAD-like"/>
    <property type="match status" value="1"/>
</dbReference>
<dbReference type="RefSeq" id="XP_005777211.1">
    <property type="nucleotide sequence ID" value="XM_005777154.1"/>
</dbReference>
<name>A0A0D3JMP7_EMIH1</name>
<evidence type="ECO:0000313" key="1">
    <source>
        <dbReference type="EnsemblProtists" id="EOD24782"/>
    </source>
</evidence>
<dbReference type="InterPro" id="IPR023214">
    <property type="entry name" value="HAD_sf"/>
</dbReference>
<reference evidence="1" key="2">
    <citation type="submission" date="2024-10" db="UniProtKB">
        <authorList>
            <consortium name="EnsemblProtists"/>
        </authorList>
    </citation>
    <scope>IDENTIFICATION</scope>
</reference>
<dbReference type="AlphaFoldDB" id="A0A0D3JMP7"/>
<sequence length="179" mass="19266">MAAAGSESQQAALVLDFDSTLSTPTWLSRAQQWAVADNLPLFESMDEAEIIANLGGAARLATLHTLLGALEASGVVLHIVSIGRKAAIVPHLRAARLLPYFGERDCEELRSLGFVKGRLIKRIMHARGWAHAEVLFVDDSQEHLDAAAEARKCSGRLASARQSAQHCGEVGVPHDDGHE</sequence>
<proteinExistence type="predicted"/>